<dbReference type="InterPro" id="IPR020557">
    <property type="entry name" value="Fumarate_lyase_CS"/>
</dbReference>
<name>A0A3B0V466_9ZZZZ</name>
<dbReference type="EC" id="4.3.2.1" evidence="2"/>
<dbReference type="PRINTS" id="PR00145">
    <property type="entry name" value="ARGSUCLYASE"/>
</dbReference>
<dbReference type="PROSITE" id="PS00163">
    <property type="entry name" value="FUMARATE_LYASES"/>
    <property type="match status" value="1"/>
</dbReference>
<feature type="domain" description="Fumarate lyase N-terminal" evidence="1">
    <location>
        <begin position="42"/>
        <end position="315"/>
    </location>
</feature>
<accession>A0A3B0V466</accession>
<reference evidence="2" key="1">
    <citation type="submission" date="2018-06" db="EMBL/GenBank/DDBJ databases">
        <authorList>
            <person name="Zhirakovskaya E."/>
        </authorList>
    </citation>
    <scope>NUCLEOTIDE SEQUENCE</scope>
</reference>
<dbReference type="GO" id="GO:0004056">
    <property type="term" value="F:argininosuccinate lyase activity"/>
    <property type="evidence" value="ECO:0007669"/>
    <property type="project" value="UniProtKB-EC"/>
</dbReference>
<gene>
    <name evidence="2" type="ORF">MNBD_BACTEROID04-1948</name>
</gene>
<dbReference type="InterPro" id="IPR008948">
    <property type="entry name" value="L-Aspartase-like"/>
</dbReference>
<keyword evidence="2" id="KW-0456">Lyase</keyword>
<dbReference type="Gene3D" id="1.10.40.30">
    <property type="entry name" value="Fumarase/aspartase (C-terminal domain)"/>
    <property type="match status" value="1"/>
</dbReference>
<dbReference type="InterPro" id="IPR022761">
    <property type="entry name" value="Fumarate_lyase_N"/>
</dbReference>
<dbReference type="PANTHER" id="PTHR43814:SF1">
    <property type="entry name" value="ARGININOSUCCINATE LYASE"/>
    <property type="match status" value="1"/>
</dbReference>
<dbReference type="InterPro" id="IPR009049">
    <property type="entry name" value="Argininosuccinate_lyase"/>
</dbReference>
<organism evidence="2">
    <name type="scientific">hydrothermal vent metagenome</name>
    <dbReference type="NCBI Taxonomy" id="652676"/>
    <lineage>
        <taxon>unclassified sequences</taxon>
        <taxon>metagenomes</taxon>
        <taxon>ecological metagenomes</taxon>
    </lineage>
</organism>
<dbReference type="NCBIfam" id="TIGR00838">
    <property type="entry name" value="argH"/>
    <property type="match status" value="1"/>
</dbReference>
<dbReference type="Pfam" id="PF00206">
    <property type="entry name" value="Lyase_1"/>
    <property type="match status" value="1"/>
</dbReference>
<dbReference type="HAMAP" id="MF_00006">
    <property type="entry name" value="Arg_succ_lyase"/>
    <property type="match status" value="1"/>
</dbReference>
<dbReference type="EMBL" id="UOER01000629">
    <property type="protein sequence ID" value="VAW26746.1"/>
    <property type="molecule type" value="Genomic_DNA"/>
</dbReference>
<dbReference type="CDD" id="cd01359">
    <property type="entry name" value="Argininosuccinate_lyase"/>
    <property type="match status" value="1"/>
</dbReference>
<proteinExistence type="inferred from homology"/>
<dbReference type="AlphaFoldDB" id="A0A3B0V466"/>
<sequence>MLCGFDSAQPLNFKTKIMKLWDKGFSTDKKIDLFTVGNDRELDLVLAKYDIIGNIAHAKMLHKIGLLNASEIRDLEIELNAILKTIEKGEFIIEDSFEDVHSKVEFLLTEKLGDTGKKIHTARSRNDQVLVDVHLYLKDALNDINNEVDELFDLLIELAEKYKEVLLPGYTHFQIAMPSSFGLWFSAYAETLIDDIYFLKAAYKVADQNPLGSAAGYGSSFPIDRDFTTKELNFETLKFNSVAAQMGRGKLEKSVAFALSSVASTLSKMSMDICLYMSQNFNFISFPDELTTGSSIMPHKKNPDVFELIRGKCNKLQALPYEFTLITNNLPSGYHRDLQLLKEGLIPSFSTLKSCLEMLTYSLKNIQVKTNIIEDEKYLYLFSVEEVNKLVQSGVPFRDAYKIVGKNINEGNFNPDKNVVHTHKGSLGNLCLDEIVEKKNKA</sequence>
<protein>
    <submittedName>
        <fullName evidence="2">Argininosuccinate lyase</fullName>
        <ecNumber evidence="2">4.3.2.1</ecNumber>
    </submittedName>
</protein>
<dbReference type="SUPFAM" id="SSF48557">
    <property type="entry name" value="L-aspartase-like"/>
    <property type="match status" value="1"/>
</dbReference>
<dbReference type="PANTHER" id="PTHR43814">
    <property type="entry name" value="ARGININOSUCCINATE LYASE"/>
    <property type="match status" value="1"/>
</dbReference>
<dbReference type="GO" id="GO:0042450">
    <property type="term" value="P:L-arginine biosynthetic process via ornithine"/>
    <property type="evidence" value="ECO:0007669"/>
    <property type="project" value="InterPro"/>
</dbReference>
<dbReference type="Gene3D" id="1.10.275.10">
    <property type="entry name" value="Fumarase/aspartase (N-terminal domain)"/>
    <property type="match status" value="1"/>
</dbReference>
<dbReference type="InterPro" id="IPR024083">
    <property type="entry name" value="Fumarase/histidase_N"/>
</dbReference>
<evidence type="ECO:0000259" key="1">
    <source>
        <dbReference type="Pfam" id="PF00206"/>
    </source>
</evidence>
<dbReference type="PRINTS" id="PR00149">
    <property type="entry name" value="FUMRATELYASE"/>
</dbReference>
<dbReference type="InterPro" id="IPR000362">
    <property type="entry name" value="Fumarate_lyase_fam"/>
</dbReference>
<dbReference type="Gene3D" id="1.20.200.10">
    <property type="entry name" value="Fumarase/aspartase (Central domain)"/>
    <property type="match status" value="1"/>
</dbReference>
<evidence type="ECO:0000313" key="2">
    <source>
        <dbReference type="EMBL" id="VAW26746.1"/>
    </source>
</evidence>
<dbReference type="GO" id="GO:0005829">
    <property type="term" value="C:cytosol"/>
    <property type="evidence" value="ECO:0007669"/>
    <property type="project" value="TreeGrafter"/>
</dbReference>